<keyword evidence="1" id="KW-0677">Repeat</keyword>
<keyword evidence="5" id="KW-0378">Hydrolase</keyword>
<dbReference type="EMBL" id="PDUD01000002">
    <property type="protein sequence ID" value="PHN08134.1"/>
    <property type="molecule type" value="Genomic_DNA"/>
</dbReference>
<accession>A0A2D0NHZ6</accession>
<dbReference type="PANTHER" id="PTHR43739">
    <property type="entry name" value="XYLOGLUCANASE (EUROFUNG)"/>
    <property type="match status" value="1"/>
</dbReference>
<feature type="chain" id="PRO_5013220391" evidence="2">
    <location>
        <begin position="22"/>
        <end position="1063"/>
    </location>
</feature>
<reference evidence="5 6" key="1">
    <citation type="submission" date="2017-10" db="EMBL/GenBank/DDBJ databases">
        <title>The draft genome sequence of Lewinella nigricans NBRC 102662.</title>
        <authorList>
            <person name="Wang K."/>
        </authorList>
    </citation>
    <scope>NUCLEOTIDE SEQUENCE [LARGE SCALE GENOMIC DNA]</scope>
    <source>
        <strain evidence="5 6">NBRC 102662</strain>
    </source>
</reference>
<dbReference type="OrthoDB" id="9757809at2"/>
<dbReference type="Proteomes" id="UP000223913">
    <property type="component" value="Unassembled WGS sequence"/>
</dbReference>
<feature type="domain" description="FlgD/Vpr Ig-like" evidence="3">
    <location>
        <begin position="826"/>
        <end position="879"/>
    </location>
</feature>
<dbReference type="RefSeq" id="WP_099148337.1">
    <property type="nucleotide sequence ID" value="NZ_PDUD01000002.1"/>
</dbReference>
<evidence type="ECO:0000256" key="2">
    <source>
        <dbReference type="SAM" id="SignalP"/>
    </source>
</evidence>
<dbReference type="InterPro" id="IPR025965">
    <property type="entry name" value="FlgD/Vpr_Ig-like"/>
</dbReference>
<gene>
    <name evidence="5" type="ORF">CRP01_02090</name>
</gene>
<dbReference type="GO" id="GO:0010411">
    <property type="term" value="P:xyloglucan metabolic process"/>
    <property type="evidence" value="ECO:0007669"/>
    <property type="project" value="TreeGrafter"/>
</dbReference>
<evidence type="ECO:0000313" key="6">
    <source>
        <dbReference type="Proteomes" id="UP000223913"/>
    </source>
</evidence>
<dbReference type="InterPro" id="IPR015943">
    <property type="entry name" value="WD40/YVTN_repeat-like_dom_sf"/>
</dbReference>
<dbReference type="Pfam" id="PF13860">
    <property type="entry name" value="FlgD_ig"/>
    <property type="match status" value="1"/>
</dbReference>
<keyword evidence="6" id="KW-1185">Reference proteome</keyword>
<comment type="caution">
    <text evidence="5">The sequence shown here is derived from an EMBL/GenBank/DDBJ whole genome shotgun (WGS) entry which is preliminary data.</text>
</comment>
<sequence>MTRTILLSICLLFLFSQTLWAQPTEIPSSLARGFTLRNLTPYQTGGRIADLEVDPNNRAIWFAAVASGNVWRTKNAGVTWDPVFDNYGSYSTGVVKIDPNNSNIVWLGTGENNAQRSVSKGDGIYKSVDGGSTWTNMGLKTSEHIGTIVVDPRNSEVVYVAAQGSVWMPGGERGLYKTTDGGSTWERILHISENTGISEIIFDPRNPDILLVSSYQRRRHPGVLVAGGPDGGIWKTTDAGQNWEKLKNGLPGGDLGRIGLAISPQQPDVVYALIAGTDDTKGFYRSANLGENWTKMSDYMVIDAQYYMELYPDPHQFDKVYSVNTLIGVTEDGGRTFRNMNNRDMHVDHHDIVFDPDHPDHILIGNDGGIYETWDGTQSWRFFDNLPLTQFYRVGIDNAYPFYNVYGGTQDNATLGGPSQSISRGGVGNSDWFVTTGGDGFQTRVDPDDPNIVYSQSQYGNLVRYDRKSQERISIKPQPGAGEAPLRWHWNAPLLISPHSGSRLYFAAERVFRSDNRGHSWTAVSDDLSLNRDRNRLEVMDRVWGVDAVFKNVWTSPMGTIVALDESPLTEGLIYAGTDDGQISVTRDGGTNWERLGPIRSVPEHTYVADLHASRTDPNTVFAVFNNHKFGDYRPYIYRSDDAGRSWSSIAGDLPEGEYLWSVYQDHVRPELLFLGAEYGLYFSLNGGRQWTKFSRGIPTIAIRDLEIQQREDDLVAASFGRGFYILDDYSPLREITQEMLDREVYLFPVREALQYVEGSGGGGSLGATAMSSSNPRFGAQITYYLREGTKTLKQQRREAEAAKVKAGDPVYYPDWEDLADERMEQSPRTVISIFDAAGNKINTVTGPLAKGIHRVHWDLEDHNGIKVTAGTYTARIATVVNGVWRDTDISQSFEVKLLENATIPASDLADRTAFLQQATALRSEVRRSQRILSSVSEEISRAISAALGSPQLHGETYEKLITLEKRLHQFRLSLEGNELMTEKMELIPPAITSRLWNATSANRTSSAPTETQREDYRIAEQEYASLAAEYNRFVQEELTPMAKQLNDAGTSVILTLQQFGTR</sequence>
<dbReference type="CDD" id="cd15482">
    <property type="entry name" value="Sialidase_non-viral"/>
    <property type="match status" value="2"/>
</dbReference>
<evidence type="ECO:0000313" key="5">
    <source>
        <dbReference type="EMBL" id="PHN08134.1"/>
    </source>
</evidence>
<dbReference type="GO" id="GO:0016787">
    <property type="term" value="F:hydrolase activity"/>
    <property type="evidence" value="ECO:0007669"/>
    <property type="project" value="UniProtKB-KW"/>
</dbReference>
<evidence type="ECO:0000259" key="4">
    <source>
        <dbReference type="Pfam" id="PF15902"/>
    </source>
</evidence>
<organism evidence="5 6">
    <name type="scientific">Flavilitoribacter nigricans (strain ATCC 23147 / DSM 23189 / NBRC 102662 / NCIMB 1420 / SS-2)</name>
    <name type="common">Lewinella nigricans</name>
    <dbReference type="NCBI Taxonomy" id="1122177"/>
    <lineage>
        <taxon>Bacteria</taxon>
        <taxon>Pseudomonadati</taxon>
        <taxon>Bacteroidota</taxon>
        <taxon>Saprospiria</taxon>
        <taxon>Saprospirales</taxon>
        <taxon>Lewinellaceae</taxon>
        <taxon>Flavilitoribacter</taxon>
    </lineage>
</organism>
<feature type="domain" description="Sortilin N-terminal" evidence="4">
    <location>
        <begin position="124"/>
        <end position="249"/>
    </location>
</feature>
<evidence type="ECO:0000256" key="1">
    <source>
        <dbReference type="ARBA" id="ARBA00022737"/>
    </source>
</evidence>
<dbReference type="SUPFAM" id="SSF110296">
    <property type="entry name" value="Oligoxyloglucan reducing end-specific cellobiohydrolase"/>
    <property type="match status" value="1"/>
</dbReference>
<keyword evidence="2" id="KW-0732">Signal</keyword>
<dbReference type="InterPro" id="IPR031778">
    <property type="entry name" value="Sortilin_N"/>
</dbReference>
<dbReference type="InterPro" id="IPR052025">
    <property type="entry name" value="Xyloglucanase_GH74"/>
</dbReference>
<dbReference type="Gene3D" id="2.130.10.10">
    <property type="entry name" value="YVTN repeat-like/Quinoprotein amine dehydrogenase"/>
    <property type="match status" value="4"/>
</dbReference>
<dbReference type="Pfam" id="PF15902">
    <property type="entry name" value="Sortilin-Vps10"/>
    <property type="match status" value="1"/>
</dbReference>
<dbReference type="PANTHER" id="PTHR43739:SF5">
    <property type="entry name" value="EXO-ALPHA-SIALIDASE"/>
    <property type="match status" value="1"/>
</dbReference>
<proteinExistence type="predicted"/>
<feature type="signal peptide" evidence="2">
    <location>
        <begin position="1"/>
        <end position="21"/>
    </location>
</feature>
<dbReference type="Gene3D" id="2.60.40.4070">
    <property type="match status" value="1"/>
</dbReference>
<protein>
    <submittedName>
        <fullName evidence="5">Glycosyl hydrolase</fullName>
    </submittedName>
</protein>
<dbReference type="AlphaFoldDB" id="A0A2D0NHZ6"/>
<name>A0A2D0NHZ6_FLAN2</name>
<evidence type="ECO:0000259" key="3">
    <source>
        <dbReference type="Pfam" id="PF13860"/>
    </source>
</evidence>